<dbReference type="PROSITE" id="PS51698">
    <property type="entry name" value="U_BOX"/>
    <property type="match status" value="1"/>
</dbReference>
<dbReference type="InterPro" id="IPR045185">
    <property type="entry name" value="PUB22/23/24-like"/>
</dbReference>
<dbReference type="Gene3D" id="1.25.10.10">
    <property type="entry name" value="Leucine-rich Repeat Variant"/>
    <property type="match status" value="1"/>
</dbReference>
<dbReference type="GO" id="GO:0061630">
    <property type="term" value="F:ubiquitin protein ligase activity"/>
    <property type="evidence" value="ECO:0007669"/>
    <property type="project" value="UniProtKB-UniRule"/>
</dbReference>
<dbReference type="AlphaFoldDB" id="A0AAD1Z5D1"/>
<keyword evidence="8" id="KW-1185">Reference proteome</keyword>
<evidence type="ECO:0000256" key="5">
    <source>
        <dbReference type="RuleBase" id="RU369093"/>
    </source>
</evidence>
<comment type="catalytic activity">
    <reaction evidence="1 5">
        <text>S-ubiquitinyl-[E2 ubiquitin-conjugating enzyme]-L-cysteine + [acceptor protein]-L-lysine = [E2 ubiquitin-conjugating enzyme]-L-cysteine + N(6)-ubiquitinyl-[acceptor protein]-L-lysine.</text>
        <dbReference type="EC" id="2.3.2.27"/>
    </reaction>
</comment>
<dbReference type="InterPro" id="IPR013083">
    <property type="entry name" value="Znf_RING/FYVE/PHD"/>
</dbReference>
<dbReference type="InterPro" id="IPR016024">
    <property type="entry name" value="ARM-type_fold"/>
</dbReference>
<dbReference type="SUPFAM" id="SSF57850">
    <property type="entry name" value="RING/U-box"/>
    <property type="match status" value="1"/>
</dbReference>
<evidence type="ECO:0000256" key="3">
    <source>
        <dbReference type="ARBA" id="ARBA00022679"/>
    </source>
</evidence>
<dbReference type="Pfam" id="PF25598">
    <property type="entry name" value="ARM_PUB"/>
    <property type="match status" value="1"/>
</dbReference>
<dbReference type="CDD" id="cd16655">
    <property type="entry name" value="RING-Ubox_WDSUB1-like"/>
    <property type="match status" value="1"/>
</dbReference>
<dbReference type="GO" id="GO:0016567">
    <property type="term" value="P:protein ubiquitination"/>
    <property type="evidence" value="ECO:0007669"/>
    <property type="project" value="UniProtKB-UniRule"/>
</dbReference>
<feature type="domain" description="U-box" evidence="6">
    <location>
        <begin position="6"/>
        <end position="82"/>
    </location>
</feature>
<protein>
    <recommendedName>
        <fullName evidence="5 6">U-box domain-containing protein</fullName>
        <ecNumber evidence="5">2.3.2.27</ecNumber>
    </recommendedName>
    <alternativeName>
        <fullName evidence="5">RING-type E3 ubiquitin transferase PUB</fullName>
    </alternativeName>
</protein>
<keyword evidence="4 5" id="KW-0833">Ubl conjugation pathway</keyword>
<name>A0AAD1Z5D1_9LAMI</name>
<evidence type="ECO:0000259" key="6">
    <source>
        <dbReference type="PROSITE" id="PS51698"/>
    </source>
</evidence>
<dbReference type="InterPro" id="IPR011989">
    <property type="entry name" value="ARM-like"/>
</dbReference>
<comment type="function">
    <text evidence="5">Functions as an E3 ubiquitin ligase.</text>
</comment>
<dbReference type="Gene3D" id="3.30.40.10">
    <property type="entry name" value="Zinc/RING finger domain, C3HC4 (zinc finger)"/>
    <property type="match status" value="1"/>
</dbReference>
<evidence type="ECO:0000256" key="1">
    <source>
        <dbReference type="ARBA" id="ARBA00000900"/>
    </source>
</evidence>
<evidence type="ECO:0000313" key="7">
    <source>
        <dbReference type="EMBL" id="CAI9761580.1"/>
    </source>
</evidence>
<organism evidence="7 8">
    <name type="scientific">Fraxinus pennsylvanica</name>
    <dbReference type="NCBI Taxonomy" id="56036"/>
    <lineage>
        <taxon>Eukaryota</taxon>
        <taxon>Viridiplantae</taxon>
        <taxon>Streptophyta</taxon>
        <taxon>Embryophyta</taxon>
        <taxon>Tracheophyta</taxon>
        <taxon>Spermatophyta</taxon>
        <taxon>Magnoliopsida</taxon>
        <taxon>eudicotyledons</taxon>
        <taxon>Gunneridae</taxon>
        <taxon>Pentapetalae</taxon>
        <taxon>asterids</taxon>
        <taxon>lamiids</taxon>
        <taxon>Lamiales</taxon>
        <taxon>Oleaceae</taxon>
        <taxon>Oleeae</taxon>
        <taxon>Fraxinus</taxon>
    </lineage>
</organism>
<reference evidence="7" key="1">
    <citation type="submission" date="2023-05" db="EMBL/GenBank/DDBJ databases">
        <authorList>
            <person name="Huff M."/>
        </authorList>
    </citation>
    <scope>NUCLEOTIDE SEQUENCE</scope>
</reference>
<accession>A0AAD1Z5D1</accession>
<dbReference type="SMART" id="SM00504">
    <property type="entry name" value="Ubox"/>
    <property type="match status" value="1"/>
</dbReference>
<gene>
    <name evidence="7" type="ORF">FPE_LOCUS9010</name>
</gene>
<dbReference type="Pfam" id="PF04564">
    <property type="entry name" value="U-box"/>
    <property type="match status" value="1"/>
</dbReference>
<dbReference type="Proteomes" id="UP000834106">
    <property type="component" value="Chromosome 5"/>
</dbReference>
<evidence type="ECO:0000256" key="4">
    <source>
        <dbReference type="ARBA" id="ARBA00022786"/>
    </source>
</evidence>
<dbReference type="PANTHER" id="PTHR22849:SF128">
    <property type="entry name" value="U-BOX DOMAIN-CONTAINING PROTEIN"/>
    <property type="match status" value="1"/>
</dbReference>
<evidence type="ECO:0000256" key="2">
    <source>
        <dbReference type="ARBA" id="ARBA00004906"/>
    </source>
</evidence>
<dbReference type="InterPro" id="IPR058678">
    <property type="entry name" value="ARM_PUB"/>
</dbReference>
<sequence length="413" mass="47035">MDENIDVPQYFLCPISLQIMKDPVTTVTGITYDRESIEHWLLTAEDTTCPATNQPLPRDSDLTPNHMLRRLIQAWCIANAKNGIDRIPTPKTPLHRSTVLNLIRKLKNPVMYVDSLKKMDELANENEKNRKCMAEAGSAKAMVSFILKCFKEGKNTSLEEALRILHLTWNPCINENQQLVEDNLVLVEALRWILKRTNLENSVITKTQALIVLKKVVEVEIPSLLERLNPDFIKEMVKILQCNKLKTSQQAVKSVLQILIHMCHVGTNRMKIIEAGTVFELVEAELNQYHESKKITELIFTLLAHLCSCADGRAQFLKHPAGIAMVSKRLLRISHATDDGGLHIFALISKFSATHEVLLEMLRVGGVSKICMVIQADCADDLKKKAREILRLHFNVWRNSPCIQVYLLTWYAR</sequence>
<dbReference type="InterPro" id="IPR003613">
    <property type="entry name" value="Ubox_domain"/>
</dbReference>
<evidence type="ECO:0000313" key="8">
    <source>
        <dbReference type="Proteomes" id="UP000834106"/>
    </source>
</evidence>
<dbReference type="SUPFAM" id="SSF48371">
    <property type="entry name" value="ARM repeat"/>
    <property type="match status" value="1"/>
</dbReference>
<comment type="pathway">
    <text evidence="2 5">Protein modification; protein ubiquitination.</text>
</comment>
<dbReference type="EMBL" id="OU503040">
    <property type="protein sequence ID" value="CAI9761580.1"/>
    <property type="molecule type" value="Genomic_DNA"/>
</dbReference>
<proteinExistence type="predicted"/>
<keyword evidence="3 5" id="KW-0808">Transferase</keyword>
<dbReference type="PANTHER" id="PTHR22849">
    <property type="entry name" value="WDSAM1 PROTEIN"/>
    <property type="match status" value="1"/>
</dbReference>
<dbReference type="EC" id="2.3.2.27" evidence="5"/>